<dbReference type="Proteomes" id="UP000243217">
    <property type="component" value="Unassembled WGS sequence"/>
</dbReference>
<evidence type="ECO:0000256" key="3">
    <source>
        <dbReference type="ARBA" id="ARBA00022801"/>
    </source>
</evidence>
<evidence type="ECO:0000256" key="1">
    <source>
        <dbReference type="ARBA" id="ARBA00008601"/>
    </source>
</evidence>
<feature type="domain" description="Tyrosine specific protein phosphatases" evidence="6">
    <location>
        <begin position="161"/>
        <end position="213"/>
    </location>
</feature>
<dbReference type="EMBL" id="JNBS01000358">
    <property type="protein sequence ID" value="OQS06310.1"/>
    <property type="molecule type" value="Genomic_DNA"/>
</dbReference>
<evidence type="ECO:0000313" key="8">
    <source>
        <dbReference type="Proteomes" id="UP000243217"/>
    </source>
</evidence>
<evidence type="ECO:0000256" key="4">
    <source>
        <dbReference type="ARBA" id="ARBA00022912"/>
    </source>
</evidence>
<name>A0A1W0A8H6_9STRA</name>
<dbReference type="Gene3D" id="3.90.190.10">
    <property type="entry name" value="Protein tyrosine phosphatase superfamily"/>
    <property type="match status" value="1"/>
</dbReference>
<dbReference type="EC" id="3.1.3.48" evidence="2"/>
<dbReference type="PROSITE" id="PS50056">
    <property type="entry name" value="TYR_PHOSPHATASE_2"/>
    <property type="match status" value="1"/>
</dbReference>
<keyword evidence="3" id="KW-0378">Hydrolase</keyword>
<dbReference type="SUPFAM" id="SSF52799">
    <property type="entry name" value="(Phosphotyrosine protein) phosphatases II"/>
    <property type="match status" value="1"/>
</dbReference>
<dbReference type="InterPro" id="IPR020422">
    <property type="entry name" value="TYR_PHOSPHATASE_DUAL_dom"/>
</dbReference>
<dbReference type="InterPro" id="IPR000387">
    <property type="entry name" value="Tyr_Pase_dom"/>
</dbReference>
<evidence type="ECO:0000259" key="6">
    <source>
        <dbReference type="PROSITE" id="PS50056"/>
    </source>
</evidence>
<protein>
    <recommendedName>
        <fullName evidence="2">protein-tyrosine-phosphatase</fullName>
        <ecNumber evidence="2">3.1.3.48</ecNumber>
    </recommendedName>
</protein>
<dbReference type="AlphaFoldDB" id="A0A1W0A8H6"/>
<keyword evidence="4" id="KW-0904">Protein phosphatase</keyword>
<proteinExistence type="inferred from homology"/>
<organism evidence="7 8">
    <name type="scientific">Thraustotheca clavata</name>
    <dbReference type="NCBI Taxonomy" id="74557"/>
    <lineage>
        <taxon>Eukaryota</taxon>
        <taxon>Sar</taxon>
        <taxon>Stramenopiles</taxon>
        <taxon>Oomycota</taxon>
        <taxon>Saprolegniomycetes</taxon>
        <taxon>Saprolegniales</taxon>
        <taxon>Achlyaceae</taxon>
        <taxon>Thraustotheca</taxon>
    </lineage>
</organism>
<comment type="similarity">
    <text evidence="1">Belongs to the protein-tyrosine phosphatase family. Non-receptor class dual specificity subfamily.</text>
</comment>
<feature type="domain" description="Tyrosine-protein phosphatase" evidence="5">
    <location>
        <begin position="93"/>
        <end position="234"/>
    </location>
</feature>
<dbReference type="STRING" id="74557.A0A1W0A8H6"/>
<dbReference type="PANTHER" id="PTHR10159">
    <property type="entry name" value="DUAL SPECIFICITY PROTEIN PHOSPHATASE"/>
    <property type="match status" value="1"/>
</dbReference>
<evidence type="ECO:0000313" key="7">
    <source>
        <dbReference type="EMBL" id="OQS06310.1"/>
    </source>
</evidence>
<dbReference type="OrthoDB" id="165342at2759"/>
<comment type="caution">
    <text evidence="7">The sequence shown here is derived from an EMBL/GenBank/DDBJ whole genome shotgun (WGS) entry which is preliminary data.</text>
</comment>
<keyword evidence="8" id="KW-1185">Reference proteome</keyword>
<dbReference type="InterPro" id="IPR029021">
    <property type="entry name" value="Prot-tyrosine_phosphatase-like"/>
</dbReference>
<dbReference type="SMART" id="SM00195">
    <property type="entry name" value="DSPc"/>
    <property type="match status" value="1"/>
</dbReference>
<dbReference type="GO" id="GO:0005737">
    <property type="term" value="C:cytoplasm"/>
    <property type="evidence" value="ECO:0007669"/>
    <property type="project" value="TreeGrafter"/>
</dbReference>
<evidence type="ECO:0000259" key="5">
    <source>
        <dbReference type="PROSITE" id="PS50054"/>
    </source>
</evidence>
<dbReference type="PANTHER" id="PTHR10159:SF529">
    <property type="entry name" value="TYROSINE-PROTEIN PHOSPHATASE DOMAIN-CONTAINING PROTEIN"/>
    <property type="match status" value="1"/>
</dbReference>
<gene>
    <name evidence="7" type="ORF">THRCLA_01645</name>
</gene>
<dbReference type="InterPro" id="IPR000340">
    <property type="entry name" value="Dual-sp_phosphatase_cat-dom"/>
</dbReference>
<dbReference type="CDD" id="cd14498">
    <property type="entry name" value="DSP"/>
    <property type="match status" value="1"/>
</dbReference>
<dbReference type="GO" id="GO:0043409">
    <property type="term" value="P:negative regulation of MAPK cascade"/>
    <property type="evidence" value="ECO:0007669"/>
    <property type="project" value="TreeGrafter"/>
</dbReference>
<evidence type="ECO:0000256" key="2">
    <source>
        <dbReference type="ARBA" id="ARBA00013064"/>
    </source>
</evidence>
<dbReference type="GO" id="GO:0004725">
    <property type="term" value="F:protein tyrosine phosphatase activity"/>
    <property type="evidence" value="ECO:0007669"/>
    <property type="project" value="UniProtKB-EC"/>
</dbReference>
<dbReference type="PROSITE" id="PS50054">
    <property type="entry name" value="TYR_PHOSPHATASE_DUAL"/>
    <property type="match status" value="1"/>
</dbReference>
<reference evidence="7 8" key="1">
    <citation type="journal article" date="2014" name="Genome Biol. Evol.">
        <title>The secreted proteins of Achlya hypogyna and Thraustotheca clavata identify the ancestral oomycete secretome and reveal gene acquisitions by horizontal gene transfer.</title>
        <authorList>
            <person name="Misner I."/>
            <person name="Blouin N."/>
            <person name="Leonard G."/>
            <person name="Richards T.A."/>
            <person name="Lane C.E."/>
        </authorList>
    </citation>
    <scope>NUCLEOTIDE SEQUENCE [LARGE SCALE GENOMIC DNA]</scope>
    <source>
        <strain evidence="7 8">ATCC 34112</strain>
    </source>
</reference>
<sequence length="262" mass="30330">MSARRSSQASAGFKSDLSTVRESFDKTPRHILVEVRNKRTRTSIESLNMDLDEKVLVKAAQKRILNKKPNETSFKRAMRWLGEVCGLPTARKDMTILTNYLALGNDETAGNYVELYDTGITHICTVASQCDLHFLGKFIYLHIKIKDNPTLDITLHFDVVFEFINRVKDLQGRVFVHCVSGVSRSVTCVIAYLMKYESLTLNQAYNFIKQRRPLICPNQGFRYQLALYEILLYGTSSVSQTNEKDWDFYEWNVYKQRITTRK</sequence>
<accession>A0A1W0A8H6</accession>
<dbReference type="Pfam" id="PF00782">
    <property type="entry name" value="DSPc"/>
    <property type="match status" value="1"/>
</dbReference>